<dbReference type="EnsemblMetazoa" id="OVOC12459.1">
    <property type="protein sequence ID" value="OVOC12459.1"/>
    <property type="gene ID" value="WBGene00249268"/>
</dbReference>
<reference evidence="8" key="2">
    <citation type="submission" date="2022-06" db="UniProtKB">
        <authorList>
            <consortium name="EnsemblMetazoa"/>
        </authorList>
    </citation>
    <scope>IDENTIFICATION</scope>
</reference>
<feature type="transmembrane region" description="Helical" evidence="6">
    <location>
        <begin position="196"/>
        <end position="216"/>
    </location>
</feature>
<proteinExistence type="inferred from homology"/>
<evidence type="ECO:0000256" key="6">
    <source>
        <dbReference type="SAM" id="Phobius"/>
    </source>
</evidence>
<dbReference type="SMART" id="SM00014">
    <property type="entry name" value="acidPPc"/>
    <property type="match status" value="1"/>
</dbReference>
<feature type="transmembrane region" description="Helical" evidence="6">
    <location>
        <begin position="228"/>
        <end position="247"/>
    </location>
</feature>
<dbReference type="InterPro" id="IPR000326">
    <property type="entry name" value="PAP2/HPO"/>
</dbReference>
<dbReference type="PANTHER" id="PTHR10165">
    <property type="entry name" value="LIPID PHOSPHATE PHOSPHATASE"/>
    <property type="match status" value="1"/>
</dbReference>
<dbReference type="EMBL" id="CMVM020000475">
    <property type="status" value="NOT_ANNOTATED_CDS"/>
    <property type="molecule type" value="Genomic_DNA"/>
</dbReference>
<keyword evidence="4 6" id="KW-1133">Transmembrane helix</keyword>
<keyword evidence="9" id="KW-1185">Reference proteome</keyword>
<feature type="domain" description="Phosphatidic acid phosphatase type 2/haloperoxidase" evidence="7">
    <location>
        <begin position="114"/>
        <end position="243"/>
    </location>
</feature>
<evidence type="ECO:0000256" key="1">
    <source>
        <dbReference type="ARBA" id="ARBA00004141"/>
    </source>
</evidence>
<protein>
    <submittedName>
        <fullName evidence="8">AcidPPc domain-containing protein</fullName>
    </submittedName>
</protein>
<dbReference type="Proteomes" id="UP000024404">
    <property type="component" value="Unassembled WGS sequence"/>
</dbReference>
<feature type="transmembrane region" description="Helical" evidence="6">
    <location>
        <begin position="22"/>
        <end position="44"/>
    </location>
</feature>
<dbReference type="Gene3D" id="1.20.144.10">
    <property type="entry name" value="Phosphatidic acid phosphatase type 2/haloperoxidase"/>
    <property type="match status" value="1"/>
</dbReference>
<comment type="similarity">
    <text evidence="2">Belongs to the PA-phosphatase related phosphoesterase family.</text>
</comment>
<dbReference type="InterPro" id="IPR036938">
    <property type="entry name" value="PAP2/HPO_sf"/>
</dbReference>
<feature type="transmembrane region" description="Helical" evidence="6">
    <location>
        <begin position="165"/>
        <end position="184"/>
    </location>
</feature>
<keyword evidence="5 6" id="KW-0472">Membrane</keyword>
<dbReference type="SUPFAM" id="SSF48317">
    <property type="entry name" value="Acid phosphatase/Vanadium-dependent haloperoxidase"/>
    <property type="match status" value="1"/>
</dbReference>
<evidence type="ECO:0000313" key="8">
    <source>
        <dbReference type="EnsemblMetazoa" id="OVOC12459.1"/>
    </source>
</evidence>
<evidence type="ECO:0000256" key="5">
    <source>
        <dbReference type="ARBA" id="ARBA00023136"/>
    </source>
</evidence>
<dbReference type="GO" id="GO:0008195">
    <property type="term" value="F:phosphatidate phosphatase activity"/>
    <property type="evidence" value="ECO:0007669"/>
    <property type="project" value="TreeGrafter"/>
</dbReference>
<accession>A0A8R1TM39</accession>
<dbReference type="GO" id="GO:0007165">
    <property type="term" value="P:signal transduction"/>
    <property type="evidence" value="ECO:0007669"/>
    <property type="project" value="TreeGrafter"/>
</dbReference>
<evidence type="ECO:0000313" key="9">
    <source>
        <dbReference type="Proteomes" id="UP000024404"/>
    </source>
</evidence>
<evidence type="ECO:0000256" key="4">
    <source>
        <dbReference type="ARBA" id="ARBA00022989"/>
    </source>
</evidence>
<dbReference type="EMBL" id="CMVM020000476">
    <property type="status" value="NOT_ANNOTATED_CDS"/>
    <property type="molecule type" value="Genomic_DNA"/>
</dbReference>
<reference evidence="9" key="1">
    <citation type="submission" date="2013-10" db="EMBL/GenBank/DDBJ databases">
        <title>Genome sequencing of Onchocerca volvulus.</title>
        <authorList>
            <person name="Cotton J."/>
            <person name="Tsai J."/>
            <person name="Stanley E."/>
            <person name="Tracey A."/>
            <person name="Holroyd N."/>
            <person name="Lustigman S."/>
            <person name="Berriman M."/>
        </authorList>
    </citation>
    <scope>NUCLEOTIDE SEQUENCE</scope>
</reference>
<dbReference type="AlphaFoldDB" id="A0A8R1TM39"/>
<dbReference type="GO" id="GO:0005886">
    <property type="term" value="C:plasma membrane"/>
    <property type="evidence" value="ECO:0007669"/>
    <property type="project" value="TreeGrafter"/>
</dbReference>
<dbReference type="PANTHER" id="PTHR10165:SF103">
    <property type="entry name" value="PHOSPHOLIPID PHOSPHATASE HOMOLOG 1.2 HOMOLOG"/>
    <property type="match status" value="1"/>
</dbReference>
<organism evidence="8 9">
    <name type="scientific">Onchocerca volvulus</name>
    <dbReference type="NCBI Taxonomy" id="6282"/>
    <lineage>
        <taxon>Eukaryota</taxon>
        <taxon>Metazoa</taxon>
        <taxon>Ecdysozoa</taxon>
        <taxon>Nematoda</taxon>
        <taxon>Chromadorea</taxon>
        <taxon>Rhabditida</taxon>
        <taxon>Spirurina</taxon>
        <taxon>Spiruromorpha</taxon>
        <taxon>Filarioidea</taxon>
        <taxon>Onchocercidae</taxon>
        <taxon>Onchocerca</taxon>
    </lineage>
</organism>
<dbReference type="Pfam" id="PF01569">
    <property type="entry name" value="PAP2"/>
    <property type="match status" value="1"/>
</dbReference>
<name>A0A8R1TM39_ONCVO</name>
<comment type="subcellular location">
    <subcellularLocation>
        <location evidence="1">Membrane</location>
        <topology evidence="1">Multi-pass membrane protein</topology>
    </subcellularLocation>
</comment>
<keyword evidence="3 6" id="KW-0812">Transmembrane</keyword>
<dbReference type="InterPro" id="IPR043216">
    <property type="entry name" value="PAP-like"/>
</dbReference>
<dbReference type="GO" id="GO:0006644">
    <property type="term" value="P:phospholipid metabolic process"/>
    <property type="evidence" value="ECO:0007669"/>
    <property type="project" value="InterPro"/>
</dbReference>
<dbReference type="OMA" id="PSYISEY"/>
<evidence type="ECO:0000256" key="2">
    <source>
        <dbReference type="ARBA" id="ARBA00008816"/>
    </source>
</evidence>
<evidence type="ECO:0000259" key="7">
    <source>
        <dbReference type="SMART" id="SM00014"/>
    </source>
</evidence>
<sequence>MRDSTQEISKNLLQKKLTLGPFFFNVLIGIIIGLSIEFIPKFYFEPYHRGFYCNDPTIQLPYKSSTVPTSVLLVSILFLPLIGFIITEVYRSKYWKELYSWKGFNFNPILVNCFKYYGKYSLFVPIFMDICNPSYDSTYCRNQTYITDYKCRGNKYNYAVKEARLSFFSGHASLAMTTAVFFVIYLQSRIPRKELIIAKSLVQLFALGLGLYTGYSRIIDGQHHLHDVIVGYIVGALIGYVTAKYIAGLRVKIDKM</sequence>
<evidence type="ECO:0000256" key="3">
    <source>
        <dbReference type="ARBA" id="ARBA00022692"/>
    </source>
</evidence>
<dbReference type="GO" id="GO:0046839">
    <property type="term" value="P:phospholipid dephosphorylation"/>
    <property type="evidence" value="ECO:0007669"/>
    <property type="project" value="TreeGrafter"/>
</dbReference>
<feature type="transmembrane region" description="Helical" evidence="6">
    <location>
        <begin position="65"/>
        <end position="86"/>
    </location>
</feature>